<organism evidence="2 3">
    <name type="scientific">Lactuca saligna</name>
    <name type="common">Willowleaf lettuce</name>
    <dbReference type="NCBI Taxonomy" id="75948"/>
    <lineage>
        <taxon>Eukaryota</taxon>
        <taxon>Viridiplantae</taxon>
        <taxon>Streptophyta</taxon>
        <taxon>Embryophyta</taxon>
        <taxon>Tracheophyta</taxon>
        <taxon>Spermatophyta</taxon>
        <taxon>Magnoliopsida</taxon>
        <taxon>eudicotyledons</taxon>
        <taxon>Gunneridae</taxon>
        <taxon>Pentapetalae</taxon>
        <taxon>asterids</taxon>
        <taxon>campanulids</taxon>
        <taxon>Asterales</taxon>
        <taxon>Asteraceae</taxon>
        <taxon>Cichorioideae</taxon>
        <taxon>Cichorieae</taxon>
        <taxon>Lactucinae</taxon>
        <taxon>Lactuca</taxon>
    </lineage>
</organism>
<sequence length="102" mass="11219">MDICSGTNLSVVDIANDLHDLQNNPLESTHGVLKPLYVDELDINVTEFFNIQDDTNEDLNSSSPYEPKDTTTQAPDKCLSKSTTFPCLDSITSVVKLAKLTD</sequence>
<proteinExistence type="predicted"/>
<name>A0AA35YIW2_LACSI</name>
<dbReference type="EMBL" id="OX465079">
    <property type="protein sequence ID" value="CAI9274744.1"/>
    <property type="molecule type" value="Genomic_DNA"/>
</dbReference>
<evidence type="ECO:0000256" key="1">
    <source>
        <dbReference type="SAM" id="MobiDB-lite"/>
    </source>
</evidence>
<evidence type="ECO:0000313" key="2">
    <source>
        <dbReference type="EMBL" id="CAI9274744.1"/>
    </source>
</evidence>
<gene>
    <name evidence="2" type="ORF">LSALG_LOCUS14804</name>
</gene>
<evidence type="ECO:0000313" key="3">
    <source>
        <dbReference type="Proteomes" id="UP001177003"/>
    </source>
</evidence>
<accession>A0AA35YIW2</accession>
<dbReference type="Proteomes" id="UP001177003">
    <property type="component" value="Chromosome 3"/>
</dbReference>
<dbReference type="AlphaFoldDB" id="A0AA35YIW2"/>
<feature type="region of interest" description="Disordered" evidence="1">
    <location>
        <begin position="54"/>
        <end position="76"/>
    </location>
</feature>
<protein>
    <submittedName>
        <fullName evidence="2">Uncharacterized protein</fullName>
    </submittedName>
</protein>
<keyword evidence="3" id="KW-1185">Reference proteome</keyword>
<reference evidence="2" key="1">
    <citation type="submission" date="2023-04" db="EMBL/GenBank/DDBJ databases">
        <authorList>
            <person name="Vijverberg K."/>
            <person name="Xiong W."/>
            <person name="Schranz E."/>
        </authorList>
    </citation>
    <scope>NUCLEOTIDE SEQUENCE</scope>
</reference>